<dbReference type="RefSeq" id="WP_324273695.1">
    <property type="nucleotide sequence ID" value="NZ_CP141261.1"/>
</dbReference>
<dbReference type="CDD" id="cd00920">
    <property type="entry name" value="Cupredoxin"/>
    <property type="match status" value="1"/>
</dbReference>
<keyword evidence="3" id="KW-0732">Signal</keyword>
<feature type="domain" description="EfeO-type cupredoxin-like" evidence="4">
    <location>
        <begin position="62"/>
        <end position="150"/>
    </location>
</feature>
<evidence type="ECO:0000313" key="5">
    <source>
        <dbReference type="EMBL" id="WRL62340.1"/>
    </source>
</evidence>
<dbReference type="PROSITE" id="PS00079">
    <property type="entry name" value="MULTICOPPER_OXIDASE1"/>
    <property type="match status" value="1"/>
</dbReference>
<dbReference type="Gene3D" id="2.60.40.420">
    <property type="entry name" value="Cupredoxins - blue copper proteins"/>
    <property type="match status" value="1"/>
</dbReference>
<dbReference type="InterPro" id="IPR033138">
    <property type="entry name" value="Cu_oxidase_CS"/>
</dbReference>
<feature type="region of interest" description="Disordered" evidence="2">
    <location>
        <begin position="31"/>
        <end position="71"/>
    </location>
</feature>
<dbReference type="EMBL" id="CP141261">
    <property type="protein sequence ID" value="WRL62340.1"/>
    <property type="molecule type" value="Genomic_DNA"/>
</dbReference>
<evidence type="ECO:0000256" key="1">
    <source>
        <dbReference type="ARBA" id="ARBA00022723"/>
    </source>
</evidence>
<reference evidence="5 6" key="1">
    <citation type="submission" date="2023-12" db="EMBL/GenBank/DDBJ databases">
        <title>Blastococcus brunescens sp. nov., an actonobacterium isolated from sandstone collected in sahara desert.</title>
        <authorList>
            <person name="Gtari M."/>
            <person name="Ghodhbane F."/>
        </authorList>
    </citation>
    <scope>NUCLEOTIDE SEQUENCE [LARGE SCALE GENOMIC DNA]</scope>
    <source>
        <strain evidence="5 6">BMG 8361</strain>
    </source>
</reference>
<name>A0ABZ1AUT1_9ACTN</name>
<dbReference type="Pfam" id="PF13473">
    <property type="entry name" value="Cupredoxin_1"/>
    <property type="match status" value="1"/>
</dbReference>
<evidence type="ECO:0000313" key="6">
    <source>
        <dbReference type="Proteomes" id="UP001324287"/>
    </source>
</evidence>
<proteinExistence type="predicted"/>
<gene>
    <name evidence="5" type="ORF">U6N30_20210</name>
</gene>
<evidence type="ECO:0000259" key="4">
    <source>
        <dbReference type="Pfam" id="PF13473"/>
    </source>
</evidence>
<feature type="compositionally biased region" description="Low complexity" evidence="2">
    <location>
        <begin position="43"/>
        <end position="67"/>
    </location>
</feature>
<feature type="chain" id="PRO_5046252351" evidence="3">
    <location>
        <begin position="32"/>
        <end position="161"/>
    </location>
</feature>
<evidence type="ECO:0000256" key="2">
    <source>
        <dbReference type="SAM" id="MobiDB-lite"/>
    </source>
</evidence>
<dbReference type="InterPro" id="IPR008972">
    <property type="entry name" value="Cupredoxin"/>
</dbReference>
<keyword evidence="1" id="KW-0479">Metal-binding</keyword>
<dbReference type="Proteomes" id="UP001324287">
    <property type="component" value="Chromosome"/>
</dbReference>
<feature type="signal peptide" evidence="3">
    <location>
        <begin position="1"/>
        <end position="31"/>
    </location>
</feature>
<organism evidence="5 6">
    <name type="scientific">Blastococcus brunescens</name>
    <dbReference type="NCBI Taxonomy" id="1564165"/>
    <lineage>
        <taxon>Bacteria</taxon>
        <taxon>Bacillati</taxon>
        <taxon>Actinomycetota</taxon>
        <taxon>Actinomycetes</taxon>
        <taxon>Geodermatophilales</taxon>
        <taxon>Geodermatophilaceae</taxon>
        <taxon>Blastococcus</taxon>
    </lineage>
</organism>
<keyword evidence="6" id="KW-1185">Reference proteome</keyword>
<dbReference type="InterPro" id="IPR028096">
    <property type="entry name" value="EfeO_Cupredoxin"/>
</dbReference>
<accession>A0ABZ1AUT1</accession>
<dbReference type="SUPFAM" id="SSF49503">
    <property type="entry name" value="Cupredoxins"/>
    <property type="match status" value="1"/>
</dbReference>
<protein>
    <submittedName>
        <fullName evidence="5">Cupredoxin domain-containing protein</fullName>
    </submittedName>
</protein>
<evidence type="ECO:0000256" key="3">
    <source>
        <dbReference type="SAM" id="SignalP"/>
    </source>
</evidence>
<sequence length="161" mass="16419">MSVPNVIRPGSRRRLPAVLLAVALGSLTACGGSDSPDTDGASAPTTQAQPSEAAPAAPSAPSAPAAEGDVQTVTAVEEDFSISVDAETLSAGEIEIEVRNEGSASHDLVIEQDGEDIARTAVIEPGASETLTVTLEPGEYVFYCSIANHRGMGMELPVTVS</sequence>